<evidence type="ECO:0000256" key="3">
    <source>
        <dbReference type="ARBA" id="ARBA00022729"/>
    </source>
</evidence>
<sequence length="521" mass="55397">GYKPLFTFAKNPNFNLAQFKGYTGTINITLNYTHGAVQQHSTVTAKRPISAVFSNGQPANVFNGKSNVTQTITFNITGINEVVNSEMANVVVTPATQTMPSYPVPQIPGFTTTIVYAGKGGEIISGGGSNGDSSNVRTATDDSNTVVKEVDNVKPNQVLPPVEVIYAAQNAQGTFSKGSNPNASVSGDNVNNGGSWTFSPLIPADASKDTITINFVDPNANRVITDNNGTISTTQSANGKTNIWSQTFDGNQLDPQQVANIIQTELQELWNQGYKPLFTVGQNVTDFNNALSKVNGNLVLNLNFTHRVEPKVIGSKTVTKTIHYVYSGTNQQAAPAVTQTVTFNETQPEDMVNGTVIANSPVTVTPTNGEFPSVASPNIPGYRASQAQSTATQVTSADANDPAGQFDETITYTKDPNVPVNNNNNTNNNVPTNNAPQTANSGSSVTTNGVNGRYQGTINTGRAYNRVNKAAIKKANKNVNGFIGLPKTGEQKSTFMSIIGLMISGILGMFGLADRRKDLNK</sequence>
<keyword evidence="6" id="KW-0812">Transmembrane</keyword>
<keyword evidence="6" id="KW-0472">Membrane</keyword>
<dbReference type="Gene3D" id="2.60.40.4300">
    <property type="match status" value="2"/>
</dbReference>
<organism evidence="8 9">
    <name type="scientific">Candidatus Gallilactobacillus intestinavium</name>
    <dbReference type="NCBI Taxonomy" id="2840838"/>
    <lineage>
        <taxon>Bacteria</taxon>
        <taxon>Bacillati</taxon>
        <taxon>Bacillota</taxon>
        <taxon>Bacilli</taxon>
        <taxon>Lactobacillales</taxon>
        <taxon>Lactobacillaceae</taxon>
        <taxon>Lactobacillaceae incertae sedis</taxon>
        <taxon>Candidatus Gallilactobacillus</taxon>
    </lineage>
</organism>
<dbReference type="NCBIfam" id="TIGR01167">
    <property type="entry name" value="LPXTG_anchor"/>
    <property type="match status" value="1"/>
</dbReference>
<comment type="caution">
    <text evidence="8">The sequence shown here is derived from an EMBL/GenBank/DDBJ whole genome shotgun (WGS) entry which is preliminary data.</text>
</comment>
<evidence type="ECO:0000313" key="9">
    <source>
        <dbReference type="Proteomes" id="UP000823614"/>
    </source>
</evidence>
<keyword evidence="2" id="KW-0964">Secreted</keyword>
<evidence type="ECO:0000313" key="8">
    <source>
        <dbReference type="EMBL" id="MBO8441346.1"/>
    </source>
</evidence>
<name>A0A9D9H7U8_9LACO</name>
<proteinExistence type="predicted"/>
<gene>
    <name evidence="8" type="ORF">IAA89_02740</name>
</gene>
<dbReference type="PROSITE" id="PS50847">
    <property type="entry name" value="GRAM_POS_ANCHORING"/>
    <property type="match status" value="1"/>
</dbReference>
<evidence type="ECO:0000256" key="6">
    <source>
        <dbReference type="SAM" id="Phobius"/>
    </source>
</evidence>
<feature type="region of interest" description="Disordered" evidence="5">
    <location>
        <begin position="413"/>
        <end position="453"/>
    </location>
</feature>
<feature type="compositionally biased region" description="Low complexity" evidence="5">
    <location>
        <begin position="416"/>
        <end position="434"/>
    </location>
</feature>
<evidence type="ECO:0000256" key="1">
    <source>
        <dbReference type="ARBA" id="ARBA00022512"/>
    </source>
</evidence>
<dbReference type="Pfam" id="PF17966">
    <property type="entry name" value="Muc_B2"/>
    <property type="match status" value="1"/>
</dbReference>
<dbReference type="Proteomes" id="UP000823614">
    <property type="component" value="Unassembled WGS sequence"/>
</dbReference>
<evidence type="ECO:0000256" key="2">
    <source>
        <dbReference type="ARBA" id="ARBA00022525"/>
    </source>
</evidence>
<dbReference type="InterPro" id="IPR019931">
    <property type="entry name" value="LPXTG_anchor"/>
</dbReference>
<dbReference type="AlphaFoldDB" id="A0A9D9H7U8"/>
<feature type="compositionally biased region" description="Polar residues" evidence="5">
    <location>
        <begin position="435"/>
        <end position="453"/>
    </location>
</feature>
<feature type="transmembrane region" description="Helical" evidence="6">
    <location>
        <begin position="495"/>
        <end position="513"/>
    </location>
</feature>
<keyword evidence="4" id="KW-0572">Peptidoglycan-anchor</keyword>
<dbReference type="InterPro" id="IPR041495">
    <property type="entry name" value="Mub_B2"/>
</dbReference>
<dbReference type="Pfam" id="PF00746">
    <property type="entry name" value="Gram_pos_anchor"/>
    <property type="match status" value="1"/>
</dbReference>
<evidence type="ECO:0000259" key="7">
    <source>
        <dbReference type="PROSITE" id="PS50847"/>
    </source>
</evidence>
<reference evidence="8" key="1">
    <citation type="submission" date="2020-10" db="EMBL/GenBank/DDBJ databases">
        <authorList>
            <person name="Gilroy R."/>
        </authorList>
    </citation>
    <scope>NUCLEOTIDE SEQUENCE</scope>
    <source>
        <strain evidence="8">C6-149</strain>
    </source>
</reference>
<feature type="non-terminal residue" evidence="8">
    <location>
        <position position="1"/>
    </location>
</feature>
<dbReference type="EMBL" id="JADIMP010000051">
    <property type="protein sequence ID" value="MBO8441346.1"/>
    <property type="molecule type" value="Genomic_DNA"/>
</dbReference>
<accession>A0A9D9H7U8</accession>
<reference evidence="8" key="2">
    <citation type="journal article" date="2021" name="PeerJ">
        <title>Extensive microbial diversity within the chicken gut microbiome revealed by metagenomics and culture.</title>
        <authorList>
            <person name="Gilroy R."/>
            <person name="Ravi A."/>
            <person name="Getino M."/>
            <person name="Pursley I."/>
            <person name="Horton D.L."/>
            <person name="Alikhan N.F."/>
            <person name="Baker D."/>
            <person name="Gharbi K."/>
            <person name="Hall N."/>
            <person name="Watson M."/>
            <person name="Adriaenssens E.M."/>
            <person name="Foster-Nyarko E."/>
            <person name="Jarju S."/>
            <person name="Secka A."/>
            <person name="Antonio M."/>
            <person name="Oren A."/>
            <person name="Chaudhuri R.R."/>
            <person name="La Ragione R."/>
            <person name="Hildebrand F."/>
            <person name="Pallen M.J."/>
        </authorList>
    </citation>
    <scope>NUCLEOTIDE SEQUENCE</scope>
    <source>
        <strain evidence="8">C6-149</strain>
    </source>
</reference>
<keyword evidence="1" id="KW-0134">Cell wall</keyword>
<keyword evidence="6" id="KW-1133">Transmembrane helix</keyword>
<protein>
    <submittedName>
        <fullName evidence="8">LPXTG cell wall anchor domain-containing protein</fullName>
    </submittedName>
</protein>
<keyword evidence="3" id="KW-0732">Signal</keyword>
<feature type="domain" description="Gram-positive cocci surface proteins LPxTG" evidence="7">
    <location>
        <begin position="485"/>
        <end position="521"/>
    </location>
</feature>
<evidence type="ECO:0000256" key="5">
    <source>
        <dbReference type="SAM" id="MobiDB-lite"/>
    </source>
</evidence>
<evidence type="ECO:0000256" key="4">
    <source>
        <dbReference type="ARBA" id="ARBA00023088"/>
    </source>
</evidence>